<dbReference type="KEGG" id="ptm:GSPATT00037768001"/>
<keyword evidence="1" id="KW-0812">Transmembrane</keyword>
<organism evidence="2 3">
    <name type="scientific">Paramecium tetraurelia</name>
    <dbReference type="NCBI Taxonomy" id="5888"/>
    <lineage>
        <taxon>Eukaryota</taxon>
        <taxon>Sar</taxon>
        <taxon>Alveolata</taxon>
        <taxon>Ciliophora</taxon>
        <taxon>Intramacronucleata</taxon>
        <taxon>Oligohymenophorea</taxon>
        <taxon>Peniculida</taxon>
        <taxon>Parameciidae</taxon>
        <taxon>Paramecium</taxon>
    </lineage>
</organism>
<dbReference type="EMBL" id="CT868067">
    <property type="protein sequence ID" value="CAK69329.1"/>
    <property type="molecule type" value="Genomic_DNA"/>
</dbReference>
<keyword evidence="1" id="KW-1133">Transmembrane helix</keyword>
<dbReference type="OMA" id="CKSNSEP"/>
<dbReference type="OrthoDB" id="301194at2759"/>
<dbReference type="HOGENOM" id="CLU_323018_0_0_1"/>
<dbReference type="GeneID" id="5022511"/>
<dbReference type="Proteomes" id="UP000000600">
    <property type="component" value="Unassembled WGS sequence"/>
</dbReference>
<feature type="transmembrane region" description="Helical" evidence="1">
    <location>
        <begin position="122"/>
        <end position="142"/>
    </location>
</feature>
<accession>A0CEW2</accession>
<evidence type="ECO:0000256" key="1">
    <source>
        <dbReference type="SAM" id="Phobius"/>
    </source>
</evidence>
<feature type="transmembrane region" description="Helical" evidence="1">
    <location>
        <begin position="31"/>
        <end position="54"/>
    </location>
</feature>
<gene>
    <name evidence="2" type="ORF">GSPATT00037768001</name>
</gene>
<protein>
    <recommendedName>
        <fullName evidence="4">Transmembrane protein</fullName>
    </recommendedName>
</protein>
<dbReference type="RefSeq" id="XP_001436726.1">
    <property type="nucleotide sequence ID" value="XM_001436689.1"/>
</dbReference>
<evidence type="ECO:0000313" key="3">
    <source>
        <dbReference type="Proteomes" id="UP000000600"/>
    </source>
</evidence>
<evidence type="ECO:0008006" key="4">
    <source>
        <dbReference type="Google" id="ProtNLM"/>
    </source>
</evidence>
<reference evidence="2 3" key="1">
    <citation type="journal article" date="2006" name="Nature">
        <title>Global trends of whole-genome duplications revealed by the ciliate Paramecium tetraurelia.</title>
        <authorList>
            <consortium name="Genoscope"/>
            <person name="Aury J.-M."/>
            <person name="Jaillon O."/>
            <person name="Duret L."/>
            <person name="Noel B."/>
            <person name="Jubin C."/>
            <person name="Porcel B.M."/>
            <person name="Segurens B."/>
            <person name="Daubin V."/>
            <person name="Anthouard V."/>
            <person name="Aiach N."/>
            <person name="Arnaiz O."/>
            <person name="Billaut A."/>
            <person name="Beisson J."/>
            <person name="Blanc I."/>
            <person name="Bouhouche K."/>
            <person name="Camara F."/>
            <person name="Duharcourt S."/>
            <person name="Guigo R."/>
            <person name="Gogendeau D."/>
            <person name="Katinka M."/>
            <person name="Keller A.-M."/>
            <person name="Kissmehl R."/>
            <person name="Klotz C."/>
            <person name="Koll F."/>
            <person name="Le Moue A."/>
            <person name="Lepere C."/>
            <person name="Malinsky S."/>
            <person name="Nowacki M."/>
            <person name="Nowak J.K."/>
            <person name="Plattner H."/>
            <person name="Poulain J."/>
            <person name="Ruiz F."/>
            <person name="Serrano V."/>
            <person name="Zagulski M."/>
            <person name="Dessen P."/>
            <person name="Betermier M."/>
            <person name="Weissenbach J."/>
            <person name="Scarpelli C."/>
            <person name="Schachter V."/>
            <person name="Sperling L."/>
            <person name="Meyer E."/>
            <person name="Cohen J."/>
            <person name="Wincker P."/>
        </authorList>
    </citation>
    <scope>NUCLEOTIDE SEQUENCE [LARGE SCALE GENOMIC DNA]</scope>
    <source>
        <strain evidence="2 3">Stock d4-2</strain>
    </source>
</reference>
<proteinExistence type="predicted"/>
<dbReference type="InParanoid" id="A0CEW2"/>
<feature type="transmembrane region" description="Helical" evidence="1">
    <location>
        <begin position="91"/>
        <end position="110"/>
    </location>
</feature>
<feature type="transmembrane region" description="Helical" evidence="1">
    <location>
        <begin position="66"/>
        <end position="85"/>
    </location>
</feature>
<name>A0CEW2_PARTE</name>
<sequence>MDKYQVSSTARFNYEKHEQNFRNSVYTGISFFPFILLLKLIFQHTFLTFATAFITSIFYYENKYKWRYLIQIILCAASLGEIQIYCFQSHIFTFLINLILIPYWPFQVLFQLLTIRQPSHIYLFLFMITLLRAIEILKRYFYAKICRMNAIQQEYEGMILNLPHHILYLDENLNVLFSSKTTKLPSLSQQQVTDFIQKKHVGIAQFETSEQQLIEYQVKPWENNLLLIETYFQCHDDSFFTLMNEKIIKLHALLSQDYTKWNNLRAFRMIKESDLSTLGQCLSECLDLEHYIISQIISPSQDIKLFDIKIQLCNLIECTVLKLYEHFNKIDLTFENGIPELVAGDKTLLMFILQTLLFSTRFCDKQKGELSIKCIVSQINQENSSYDLEFVLIFTCTPSVIKLYSQVFGLRDAKLNLHEQFLIYCLQICKRLMKLNKNEFKFQTDGDNVIITFTFLSYIASNKQDHVSQFTDITFSRIVLNDYHYQWKEKVQILPTKFMLDSQIRKSLQTTTNTQTLPEQITSKIDINFPEIRDELILLLEITLEDARDKGIFDQIVIDQSENNDKFAISEYADSIVNSPPSFNTPQINPTKLQDLLKEKFQQRLSRAKKTKKKKKLVKNNYNVVFPRRNDSNCKSNSEPAMFNFNKDVQSSRDNRTNLKWTHRCNVIQPPKTVNEILCYVSNIKLQSDIITNFGNSTYDNFEIKNPIIVVDIVDVIRLYKEYLLAGKQFYFIMLFVKKQQEIADFTKIVQKNEQEFVQQNPKFQQTYLIGITESQLKPSLYAFFKCIIPFGQWNTDIKQIKALIANQRGIQ</sequence>
<keyword evidence="3" id="KW-1185">Reference proteome</keyword>
<evidence type="ECO:0000313" key="2">
    <source>
        <dbReference type="EMBL" id="CAK69329.1"/>
    </source>
</evidence>
<dbReference type="eggNOG" id="ENOG502SXHT">
    <property type="taxonomic scope" value="Eukaryota"/>
</dbReference>
<dbReference type="AlphaFoldDB" id="A0CEW2"/>
<keyword evidence="1" id="KW-0472">Membrane</keyword>